<sequence length="68" mass="8076">MFFISIVSTMFCKINNITLEVDKVALNEKSKLNYQSILLDANVYNRNSNRKAELQKKCNVRFMFNFNY</sequence>
<keyword evidence="2" id="KW-1185">Reference proteome</keyword>
<dbReference type="EMBL" id="REGN01000786">
    <property type="protein sequence ID" value="RNA39125.1"/>
    <property type="molecule type" value="Genomic_DNA"/>
</dbReference>
<proteinExistence type="predicted"/>
<name>A0A3M7STU3_BRAPC</name>
<reference evidence="1 2" key="1">
    <citation type="journal article" date="2018" name="Sci. Rep.">
        <title>Genomic signatures of local adaptation to the degree of environmental predictability in rotifers.</title>
        <authorList>
            <person name="Franch-Gras L."/>
            <person name="Hahn C."/>
            <person name="Garcia-Roger E.M."/>
            <person name="Carmona M.J."/>
            <person name="Serra M."/>
            <person name="Gomez A."/>
        </authorList>
    </citation>
    <scope>NUCLEOTIDE SEQUENCE [LARGE SCALE GENOMIC DNA]</scope>
    <source>
        <strain evidence="1">HYR1</strain>
    </source>
</reference>
<evidence type="ECO:0000313" key="2">
    <source>
        <dbReference type="Proteomes" id="UP000276133"/>
    </source>
</evidence>
<accession>A0A3M7STU3</accession>
<protein>
    <submittedName>
        <fullName evidence="1">Uncharacterized protein</fullName>
    </submittedName>
</protein>
<dbReference type="AlphaFoldDB" id="A0A3M7STU3"/>
<comment type="caution">
    <text evidence="1">The sequence shown here is derived from an EMBL/GenBank/DDBJ whole genome shotgun (WGS) entry which is preliminary data.</text>
</comment>
<evidence type="ECO:0000313" key="1">
    <source>
        <dbReference type="EMBL" id="RNA39125.1"/>
    </source>
</evidence>
<dbReference type="Proteomes" id="UP000276133">
    <property type="component" value="Unassembled WGS sequence"/>
</dbReference>
<gene>
    <name evidence="1" type="ORF">BpHYR1_043274</name>
</gene>
<organism evidence="1 2">
    <name type="scientific">Brachionus plicatilis</name>
    <name type="common">Marine rotifer</name>
    <name type="synonym">Brachionus muelleri</name>
    <dbReference type="NCBI Taxonomy" id="10195"/>
    <lineage>
        <taxon>Eukaryota</taxon>
        <taxon>Metazoa</taxon>
        <taxon>Spiralia</taxon>
        <taxon>Gnathifera</taxon>
        <taxon>Rotifera</taxon>
        <taxon>Eurotatoria</taxon>
        <taxon>Monogononta</taxon>
        <taxon>Pseudotrocha</taxon>
        <taxon>Ploima</taxon>
        <taxon>Brachionidae</taxon>
        <taxon>Brachionus</taxon>
    </lineage>
</organism>